<sequence>MLHQPGFIEDKQFEWQTAGEGIRRKIMAYDPSLMLVKVDFEQGAIGSLHKHVHVQITHIESGVFEVEIAGEKKILSTGDGFHIPSNVEHGVLCLEKGVLIDVFSPMREDFVQ</sequence>
<evidence type="ECO:0000313" key="2">
    <source>
        <dbReference type="EMBL" id="RXK58114.1"/>
    </source>
</evidence>
<comment type="caution">
    <text evidence="2">The sequence shown here is derived from an EMBL/GenBank/DDBJ whole genome shotgun (WGS) entry which is preliminary data.</text>
</comment>
<proteinExistence type="predicted"/>
<dbReference type="PIRSF" id="PIRSF029883">
    <property type="entry name" value="KdgF"/>
    <property type="match status" value="1"/>
</dbReference>
<dbReference type="Pfam" id="PF07883">
    <property type="entry name" value="Cupin_2"/>
    <property type="match status" value="1"/>
</dbReference>
<name>A0A4Q1CEL2_9BACT</name>
<reference evidence="2 3" key="1">
    <citation type="submission" date="2019-01" db="EMBL/GenBank/DDBJ databases">
        <title>Lacibacter sp. strain TTM-7.</title>
        <authorList>
            <person name="Chen W.-M."/>
        </authorList>
    </citation>
    <scope>NUCLEOTIDE SEQUENCE [LARGE SCALE GENOMIC DNA]</scope>
    <source>
        <strain evidence="2 3">TTM-7</strain>
    </source>
</reference>
<dbReference type="InterPro" id="IPR013096">
    <property type="entry name" value="Cupin_2"/>
</dbReference>
<dbReference type="PANTHER" id="PTHR40112:SF1">
    <property type="entry name" value="H2HPP ISOMERASE"/>
    <property type="match status" value="1"/>
</dbReference>
<dbReference type="EMBL" id="SDHW01000007">
    <property type="protein sequence ID" value="RXK58114.1"/>
    <property type="molecule type" value="Genomic_DNA"/>
</dbReference>
<dbReference type="Gene3D" id="2.60.120.10">
    <property type="entry name" value="Jelly Rolls"/>
    <property type="match status" value="1"/>
</dbReference>
<dbReference type="OrthoDB" id="9811153at2"/>
<dbReference type="InterPro" id="IPR014710">
    <property type="entry name" value="RmlC-like_jellyroll"/>
</dbReference>
<evidence type="ECO:0000313" key="3">
    <source>
        <dbReference type="Proteomes" id="UP000290204"/>
    </source>
</evidence>
<dbReference type="SUPFAM" id="SSF51182">
    <property type="entry name" value="RmlC-like cupins"/>
    <property type="match status" value="1"/>
</dbReference>
<protein>
    <submittedName>
        <fullName evidence="2">Cupin domain-containing protein</fullName>
    </submittedName>
</protein>
<dbReference type="InterPro" id="IPR011051">
    <property type="entry name" value="RmlC_Cupin_sf"/>
</dbReference>
<evidence type="ECO:0000259" key="1">
    <source>
        <dbReference type="Pfam" id="PF07883"/>
    </source>
</evidence>
<feature type="domain" description="Cupin type-2" evidence="1">
    <location>
        <begin position="38"/>
        <end position="95"/>
    </location>
</feature>
<dbReference type="AlphaFoldDB" id="A0A4Q1CEL2"/>
<dbReference type="InterPro" id="IPR052535">
    <property type="entry name" value="Bacilysin_H2HPP_isomerase"/>
</dbReference>
<gene>
    <name evidence="2" type="ORF">ESA94_19070</name>
</gene>
<dbReference type="CDD" id="cd02238">
    <property type="entry name" value="cupin_KdgF"/>
    <property type="match status" value="1"/>
</dbReference>
<dbReference type="RefSeq" id="WP_129132543.1">
    <property type="nucleotide sequence ID" value="NZ_SDHW01000007.1"/>
</dbReference>
<dbReference type="InterPro" id="IPR025499">
    <property type="entry name" value="KdgF"/>
</dbReference>
<keyword evidence="3" id="KW-1185">Reference proteome</keyword>
<dbReference type="Proteomes" id="UP000290204">
    <property type="component" value="Unassembled WGS sequence"/>
</dbReference>
<dbReference type="PANTHER" id="PTHR40112">
    <property type="entry name" value="H2HPP ISOMERASE"/>
    <property type="match status" value="1"/>
</dbReference>
<organism evidence="2 3">
    <name type="scientific">Lacibacter luteus</name>
    <dbReference type="NCBI Taxonomy" id="2508719"/>
    <lineage>
        <taxon>Bacteria</taxon>
        <taxon>Pseudomonadati</taxon>
        <taxon>Bacteroidota</taxon>
        <taxon>Chitinophagia</taxon>
        <taxon>Chitinophagales</taxon>
        <taxon>Chitinophagaceae</taxon>
        <taxon>Lacibacter</taxon>
    </lineage>
</organism>
<accession>A0A4Q1CEL2</accession>